<dbReference type="AlphaFoldDB" id="A0AA39HD13"/>
<organism evidence="2 3">
    <name type="scientific">Steinernema hermaphroditum</name>
    <dbReference type="NCBI Taxonomy" id="289476"/>
    <lineage>
        <taxon>Eukaryota</taxon>
        <taxon>Metazoa</taxon>
        <taxon>Ecdysozoa</taxon>
        <taxon>Nematoda</taxon>
        <taxon>Chromadorea</taxon>
        <taxon>Rhabditida</taxon>
        <taxon>Tylenchina</taxon>
        <taxon>Panagrolaimomorpha</taxon>
        <taxon>Strongyloidoidea</taxon>
        <taxon>Steinernematidae</taxon>
        <taxon>Steinernema</taxon>
    </lineage>
</organism>
<accession>A0AA39HD13</accession>
<reference evidence="2" key="1">
    <citation type="submission" date="2023-06" db="EMBL/GenBank/DDBJ databases">
        <title>Genomic analysis of the entomopathogenic nematode Steinernema hermaphroditum.</title>
        <authorList>
            <person name="Schwarz E.M."/>
            <person name="Heppert J.K."/>
            <person name="Baniya A."/>
            <person name="Schwartz H.T."/>
            <person name="Tan C.-H."/>
            <person name="Antoshechkin I."/>
            <person name="Sternberg P.W."/>
            <person name="Goodrich-Blair H."/>
            <person name="Dillman A.R."/>
        </authorList>
    </citation>
    <scope>NUCLEOTIDE SEQUENCE</scope>
    <source>
        <strain evidence="2">PS9179</strain>
        <tissue evidence="2">Whole animal</tissue>
    </source>
</reference>
<keyword evidence="1" id="KW-0472">Membrane</keyword>
<comment type="caution">
    <text evidence="2">The sequence shown here is derived from an EMBL/GenBank/DDBJ whole genome shotgun (WGS) entry which is preliminary data.</text>
</comment>
<feature type="transmembrane region" description="Helical" evidence="1">
    <location>
        <begin position="66"/>
        <end position="87"/>
    </location>
</feature>
<sequence>MKNLNTCAFIFISFIGVLSIFAFVYLPEEGYLFRSPAISNTFTSIVLVSAFIAFIGVYLQNRLLMIPLSVVLTTWALAITFSLFLYISTEEDKSSDASVAFMLVLVLCSVITNVLIFSIYPKMRE</sequence>
<evidence type="ECO:0000313" key="3">
    <source>
        <dbReference type="Proteomes" id="UP001175271"/>
    </source>
</evidence>
<gene>
    <name evidence="2" type="ORF">QR680_016879</name>
</gene>
<feature type="transmembrane region" description="Helical" evidence="1">
    <location>
        <begin position="38"/>
        <end position="59"/>
    </location>
</feature>
<name>A0AA39HD13_9BILA</name>
<keyword evidence="1" id="KW-0812">Transmembrane</keyword>
<feature type="transmembrane region" description="Helical" evidence="1">
    <location>
        <begin position="7"/>
        <end position="26"/>
    </location>
</feature>
<keyword evidence="3" id="KW-1185">Reference proteome</keyword>
<dbReference type="Proteomes" id="UP001175271">
    <property type="component" value="Unassembled WGS sequence"/>
</dbReference>
<protein>
    <submittedName>
        <fullName evidence="2">Uncharacterized protein</fullName>
    </submittedName>
</protein>
<dbReference type="EMBL" id="JAUCMV010000004">
    <property type="protein sequence ID" value="KAK0403365.1"/>
    <property type="molecule type" value="Genomic_DNA"/>
</dbReference>
<feature type="transmembrane region" description="Helical" evidence="1">
    <location>
        <begin position="99"/>
        <end position="120"/>
    </location>
</feature>
<keyword evidence="1" id="KW-1133">Transmembrane helix</keyword>
<evidence type="ECO:0000313" key="2">
    <source>
        <dbReference type="EMBL" id="KAK0403365.1"/>
    </source>
</evidence>
<evidence type="ECO:0000256" key="1">
    <source>
        <dbReference type="SAM" id="Phobius"/>
    </source>
</evidence>
<proteinExistence type="predicted"/>